<organism evidence="2 3">
    <name type="scientific">Papaver somniferum</name>
    <name type="common">Opium poppy</name>
    <dbReference type="NCBI Taxonomy" id="3469"/>
    <lineage>
        <taxon>Eukaryota</taxon>
        <taxon>Viridiplantae</taxon>
        <taxon>Streptophyta</taxon>
        <taxon>Embryophyta</taxon>
        <taxon>Tracheophyta</taxon>
        <taxon>Spermatophyta</taxon>
        <taxon>Magnoliopsida</taxon>
        <taxon>Ranunculales</taxon>
        <taxon>Papaveraceae</taxon>
        <taxon>Papaveroideae</taxon>
        <taxon>Papaver</taxon>
    </lineage>
</organism>
<dbReference type="EMBL" id="CM010719">
    <property type="protein sequence ID" value="RZC63388.1"/>
    <property type="molecule type" value="Genomic_DNA"/>
</dbReference>
<evidence type="ECO:0000256" key="1">
    <source>
        <dbReference type="SAM" id="MobiDB-lite"/>
    </source>
</evidence>
<gene>
    <name evidence="2" type="ORF">C5167_025120</name>
</gene>
<feature type="region of interest" description="Disordered" evidence="1">
    <location>
        <begin position="1"/>
        <end position="20"/>
    </location>
</feature>
<reference evidence="2 3" key="1">
    <citation type="journal article" date="2018" name="Science">
        <title>The opium poppy genome and morphinan production.</title>
        <authorList>
            <person name="Guo L."/>
            <person name="Winzer T."/>
            <person name="Yang X."/>
            <person name="Li Y."/>
            <person name="Ning Z."/>
            <person name="He Z."/>
            <person name="Teodor R."/>
            <person name="Lu Y."/>
            <person name="Bowser T.A."/>
            <person name="Graham I.A."/>
            <person name="Ye K."/>
        </authorList>
    </citation>
    <scope>NUCLEOTIDE SEQUENCE [LARGE SCALE GENOMIC DNA]</scope>
    <source>
        <strain evidence="3">cv. HN1</strain>
        <tissue evidence="2">Leaves</tissue>
    </source>
</reference>
<dbReference type="Proteomes" id="UP000316621">
    <property type="component" value="Chromosome 5"/>
</dbReference>
<accession>A0A4Y7JUB0</accession>
<feature type="compositionally biased region" description="Low complexity" evidence="1">
    <location>
        <begin position="1"/>
        <end position="15"/>
    </location>
</feature>
<dbReference type="Gramene" id="RZC63388">
    <property type="protein sequence ID" value="RZC63388"/>
    <property type="gene ID" value="C5167_025120"/>
</dbReference>
<keyword evidence="3" id="KW-1185">Reference proteome</keyword>
<protein>
    <submittedName>
        <fullName evidence="2">Uncharacterized protein</fullName>
    </submittedName>
</protein>
<evidence type="ECO:0000313" key="2">
    <source>
        <dbReference type="EMBL" id="RZC63388.1"/>
    </source>
</evidence>
<name>A0A4Y7JUB0_PAPSO</name>
<evidence type="ECO:0000313" key="3">
    <source>
        <dbReference type="Proteomes" id="UP000316621"/>
    </source>
</evidence>
<dbReference type="AlphaFoldDB" id="A0A4Y7JUB0"/>
<proteinExistence type="predicted"/>
<sequence length="67" mass="7417">MDCSGLTLNNSLGSSDEFNPTKMGNLGCCCLLYNGGDRVVFEESGIDRWFELYGSNSAILWDNEQDN</sequence>